<dbReference type="EMBL" id="CP023270">
    <property type="protein sequence ID" value="AVJ25850.1"/>
    <property type="molecule type" value="Genomic_DNA"/>
</dbReference>
<dbReference type="Pfam" id="PF10117">
    <property type="entry name" value="McrBC"/>
    <property type="match status" value="1"/>
</dbReference>
<dbReference type="OrthoDB" id="307209at2"/>
<keyword evidence="2" id="KW-1185">Reference proteome</keyword>
<dbReference type="AlphaFoldDB" id="A0A2S0I1F6"/>
<dbReference type="InterPro" id="IPR019292">
    <property type="entry name" value="McrC"/>
</dbReference>
<protein>
    <submittedName>
        <fullName evidence="1">Restriction endonuclease</fullName>
    </submittedName>
</protein>
<reference evidence="1 2" key="1">
    <citation type="submission" date="2017-09" db="EMBL/GenBank/DDBJ databases">
        <title>Genomic, metabolic, and phenotypic characteristics of bacterial isolates from the natural microbiome of the model nematode Caenorhabditis elegans.</title>
        <authorList>
            <person name="Zimmermann J."/>
            <person name="Obeng N."/>
            <person name="Yang W."/>
            <person name="Obeng O."/>
            <person name="Kissoyan K."/>
            <person name="Pees B."/>
            <person name="Dirksen P."/>
            <person name="Hoppner M."/>
            <person name="Franke A."/>
            <person name="Rosenstiel P."/>
            <person name="Leippe M."/>
            <person name="Dierking K."/>
            <person name="Kaleta C."/>
            <person name="Schulenburg H."/>
        </authorList>
    </citation>
    <scope>NUCLEOTIDE SEQUENCE [LARGE SCALE GENOMIC DNA]</scope>
    <source>
        <strain evidence="1 2">MYb73</strain>
    </source>
</reference>
<dbReference type="PANTHER" id="PTHR38733:SF1">
    <property type="entry name" value="TYPE IV METHYL-DIRECTED RESTRICTION ENZYME ECOKMCRBC"/>
    <property type="match status" value="1"/>
</dbReference>
<dbReference type="GO" id="GO:0004519">
    <property type="term" value="F:endonuclease activity"/>
    <property type="evidence" value="ECO:0007669"/>
    <property type="project" value="UniProtKB-KW"/>
</dbReference>
<accession>A0A2S0I1F6</accession>
<sequence>MMRRTILEWETIRYGDAADEIPVCAADRIAAVAAASPLAGKEGGGILEYGRKGLRARGVVGVIVAAGSVLEILPKIDIPGEDGDQATGSIRRRLVHMLGVALNLKIDSGQVTALDWQRETILEILIRLFSEKLADAVRQGMPRRYLERADDLPALRGRLDVKRQFTALAVEPSRLACRFDALTHDIALNRIMKAAVVRLSRSARSIDNQRRLRELAFAYADIADVPRSALRWNDVVLDRTNARWHELLNLARLLLGERFQTTSAGGIDGFSLLFEMSTLFEEYVAGTLRRALSDTDLHVVTQGGRLYCLETADRRELFQTRPDILIKRGNAVLQVIDTKWKRVVSGIEDPKRGVSQTDVYQMMAYGRVYECGKLTLLYPHHAQSGSDEGLIADYAIKCGGGRLELFSIDVSRDDDTKARLVTACSSSKGEPNATLAE</sequence>
<keyword evidence="1" id="KW-0255">Endonuclease</keyword>
<dbReference type="REBASE" id="238640">
    <property type="entry name" value="AspMYb73McrBCP"/>
</dbReference>
<evidence type="ECO:0000313" key="1">
    <source>
        <dbReference type="EMBL" id="AVJ25850.1"/>
    </source>
</evidence>
<dbReference type="Proteomes" id="UP000239477">
    <property type="component" value="Chromosome"/>
</dbReference>
<keyword evidence="1" id="KW-0378">Hydrolase</keyword>
<proteinExistence type="predicted"/>
<keyword evidence="1" id="KW-0540">Nuclease</keyword>
<gene>
    <name evidence="1" type="ORF">CLM73_01220</name>
</gene>
<evidence type="ECO:0000313" key="2">
    <source>
        <dbReference type="Proteomes" id="UP000239477"/>
    </source>
</evidence>
<name>A0A2S0I1F6_9BURK</name>
<dbReference type="PANTHER" id="PTHR38733">
    <property type="entry name" value="PROTEIN MCRC"/>
    <property type="match status" value="1"/>
</dbReference>
<organism evidence="1 2">
    <name type="scientific">Achromobacter spanius</name>
    <dbReference type="NCBI Taxonomy" id="217203"/>
    <lineage>
        <taxon>Bacteria</taxon>
        <taxon>Pseudomonadati</taxon>
        <taxon>Pseudomonadota</taxon>
        <taxon>Betaproteobacteria</taxon>
        <taxon>Burkholderiales</taxon>
        <taxon>Alcaligenaceae</taxon>
        <taxon>Achromobacter</taxon>
    </lineage>
</organism>